<dbReference type="Pfam" id="PF00571">
    <property type="entry name" value="CBS"/>
    <property type="match status" value="2"/>
</dbReference>
<dbReference type="KEGG" id="tun:J9260_09225"/>
<dbReference type="SMART" id="SM00116">
    <property type="entry name" value="CBS"/>
    <property type="match status" value="2"/>
</dbReference>
<dbReference type="PANTHER" id="PTHR43080">
    <property type="entry name" value="CBS DOMAIN-CONTAINING PROTEIN CBSX3, MITOCHONDRIAL"/>
    <property type="match status" value="1"/>
</dbReference>
<gene>
    <name evidence="4" type="ORF">J9260_09225</name>
</gene>
<dbReference type="EMBL" id="CP072793">
    <property type="protein sequence ID" value="QTR51941.1"/>
    <property type="molecule type" value="Genomic_DNA"/>
</dbReference>
<dbReference type="Proteomes" id="UP000672009">
    <property type="component" value="Chromosome"/>
</dbReference>
<dbReference type="PROSITE" id="PS51371">
    <property type="entry name" value="CBS"/>
    <property type="match status" value="2"/>
</dbReference>
<dbReference type="InterPro" id="IPR000644">
    <property type="entry name" value="CBS_dom"/>
</dbReference>
<dbReference type="PANTHER" id="PTHR43080:SF2">
    <property type="entry name" value="CBS DOMAIN-CONTAINING PROTEIN"/>
    <property type="match status" value="1"/>
</dbReference>
<feature type="domain" description="CBS" evidence="3">
    <location>
        <begin position="137"/>
        <end position="194"/>
    </location>
</feature>
<organism evidence="4 5">
    <name type="scientific">Thiothrix unzii</name>
    <dbReference type="NCBI Taxonomy" id="111769"/>
    <lineage>
        <taxon>Bacteria</taxon>
        <taxon>Pseudomonadati</taxon>
        <taxon>Pseudomonadota</taxon>
        <taxon>Gammaproteobacteria</taxon>
        <taxon>Thiotrichales</taxon>
        <taxon>Thiotrichaceae</taxon>
        <taxon>Thiothrix</taxon>
    </lineage>
</organism>
<evidence type="ECO:0000313" key="4">
    <source>
        <dbReference type="EMBL" id="QTR51941.1"/>
    </source>
</evidence>
<reference evidence="4" key="1">
    <citation type="submission" date="2021-04" db="EMBL/GenBank/DDBJ databases">
        <title>Genomics, taxonomy and metabolism of representatives of sulfur bacteria of the genus Thiothrix: Thiothrix fructosivorans QT, Thiothrix unzii A1T and three new species, Thiothrix subterranea sp. nov., Thiothrix litoralis sp. nov. and 'Candidatus Thiothrix anitrata' sp. nov.</title>
        <authorList>
            <person name="Ravin N.V."/>
            <person name="Smolyakov D."/>
            <person name="Rudenko T.S."/>
            <person name="Mardanov A.V."/>
            <person name="Beletsky A.V."/>
            <person name="Markov N.D."/>
            <person name="Fomenkov A.I."/>
            <person name="Roberts R.J."/>
            <person name="Karnachuk O.V."/>
            <person name="Novikov A."/>
            <person name="Grabovich M.Y."/>
        </authorList>
    </citation>
    <scope>NUCLEOTIDE SEQUENCE</scope>
    <source>
        <strain evidence="4">A1</strain>
    </source>
</reference>
<keyword evidence="5" id="KW-1185">Reference proteome</keyword>
<accession>A0A975F600</accession>
<evidence type="ECO:0000313" key="5">
    <source>
        <dbReference type="Proteomes" id="UP000672009"/>
    </source>
</evidence>
<feature type="domain" description="CBS" evidence="3">
    <location>
        <begin position="51"/>
        <end position="107"/>
    </location>
</feature>
<proteinExistence type="predicted"/>
<evidence type="ECO:0000256" key="1">
    <source>
        <dbReference type="ARBA" id="ARBA00023122"/>
    </source>
</evidence>
<dbReference type="RefSeq" id="WP_210217511.1">
    <property type="nucleotide sequence ID" value="NZ_CP072793.1"/>
</dbReference>
<evidence type="ECO:0000259" key="3">
    <source>
        <dbReference type="PROSITE" id="PS51371"/>
    </source>
</evidence>
<sequence>MTLEKQDFIAALQSYSEEPSILPDELWSIYQSAVTHSVIREKAAYPLSALMAQPAITVSAEAFLMEASRLMLEKRISGLPVVENKMLVGIITEGDLMAGFGVPVRAAQTSRMKKALDSWLHPHPISTSPTSTVGEVMIRSVVSAEPQQTLKEGLELMRRYQVTRLVIVDDQRQVVGIVTRSDILRFTSADPQTTPLLPPATAG</sequence>
<dbReference type="InterPro" id="IPR046342">
    <property type="entry name" value="CBS_dom_sf"/>
</dbReference>
<evidence type="ECO:0000256" key="2">
    <source>
        <dbReference type="PROSITE-ProRule" id="PRU00703"/>
    </source>
</evidence>
<dbReference type="InterPro" id="IPR051257">
    <property type="entry name" value="Diverse_CBS-Domain"/>
</dbReference>
<keyword evidence="1 2" id="KW-0129">CBS domain</keyword>
<dbReference type="AlphaFoldDB" id="A0A975F600"/>
<protein>
    <submittedName>
        <fullName evidence="4">CBS domain-containing protein</fullName>
    </submittedName>
</protein>
<name>A0A975F600_9GAMM</name>
<dbReference type="Gene3D" id="3.10.580.10">
    <property type="entry name" value="CBS-domain"/>
    <property type="match status" value="1"/>
</dbReference>
<dbReference type="SUPFAM" id="SSF54631">
    <property type="entry name" value="CBS-domain pair"/>
    <property type="match status" value="1"/>
</dbReference>